<dbReference type="Proteomes" id="UP001303946">
    <property type="component" value="Chromosome"/>
</dbReference>
<name>A0ABZ0D814_9BURK</name>
<keyword evidence="1" id="KW-0732">Signal</keyword>
<evidence type="ECO:0000256" key="1">
    <source>
        <dbReference type="SAM" id="SignalP"/>
    </source>
</evidence>
<proteinExistence type="predicted"/>
<dbReference type="PROSITE" id="PS51257">
    <property type="entry name" value="PROKAR_LIPOPROTEIN"/>
    <property type="match status" value="1"/>
</dbReference>
<feature type="chain" id="PRO_5046370154" description="Copper resistance protein" evidence="1">
    <location>
        <begin position="33"/>
        <end position="136"/>
    </location>
</feature>
<keyword evidence="3" id="KW-1185">Reference proteome</keyword>
<evidence type="ECO:0000313" key="2">
    <source>
        <dbReference type="EMBL" id="WOB10844.1"/>
    </source>
</evidence>
<organism evidence="2 3">
    <name type="scientific">Piscinibacter gummiphilus</name>
    <dbReference type="NCBI Taxonomy" id="946333"/>
    <lineage>
        <taxon>Bacteria</taxon>
        <taxon>Pseudomonadati</taxon>
        <taxon>Pseudomonadota</taxon>
        <taxon>Betaproteobacteria</taxon>
        <taxon>Burkholderiales</taxon>
        <taxon>Sphaerotilaceae</taxon>
        <taxon>Piscinibacter</taxon>
    </lineage>
</organism>
<reference evidence="2 3" key="1">
    <citation type="submission" date="2023-10" db="EMBL/GenBank/DDBJ databases">
        <title>Bacteria for the degradation of biodegradable plastic PBAT(Polybutylene adipate terephthalate).</title>
        <authorList>
            <person name="Weon H.-Y."/>
            <person name="Yeon J."/>
        </authorList>
    </citation>
    <scope>NUCLEOTIDE SEQUENCE [LARGE SCALE GENOMIC DNA]</scope>
    <source>
        <strain evidence="2 3">SBD 7-3</strain>
    </source>
</reference>
<dbReference type="EMBL" id="CP136336">
    <property type="protein sequence ID" value="WOB10844.1"/>
    <property type="molecule type" value="Genomic_DNA"/>
</dbReference>
<evidence type="ECO:0008006" key="4">
    <source>
        <dbReference type="Google" id="ProtNLM"/>
    </source>
</evidence>
<gene>
    <name evidence="2" type="ORF">RXV79_12505</name>
</gene>
<dbReference type="RefSeq" id="WP_316703755.1">
    <property type="nucleotide sequence ID" value="NZ_CP136336.1"/>
</dbReference>
<feature type="signal peptide" evidence="1">
    <location>
        <begin position="1"/>
        <end position="32"/>
    </location>
</feature>
<accession>A0ABZ0D814</accession>
<evidence type="ECO:0000313" key="3">
    <source>
        <dbReference type="Proteomes" id="UP001303946"/>
    </source>
</evidence>
<protein>
    <recommendedName>
        <fullName evidence="4">Copper resistance protein</fullName>
    </recommendedName>
</protein>
<sequence>MSRDRTHRRWIATLLAAVLVCLQLATAAYACATPGKPATVVVAMPDMPDCPGMTALDEQSPQLCKAHCDRDKQSVNTAPAADPAPGLAVDWLLSRLMVSLPEAAAQTHVLPAVMAAHTGPPQGAPPVYIAYLVLRH</sequence>